<protein>
    <submittedName>
        <fullName evidence="2">Uncharacterized protein</fullName>
    </submittedName>
</protein>
<dbReference type="EMBL" id="JAPFFK010000004">
    <property type="protein sequence ID" value="KAJ6766419.1"/>
    <property type="molecule type" value="Genomic_DNA"/>
</dbReference>
<reference evidence="2" key="1">
    <citation type="submission" date="2022-11" db="EMBL/GenBank/DDBJ databases">
        <authorList>
            <person name="Hyden B.L."/>
            <person name="Feng K."/>
            <person name="Yates T."/>
            <person name="Jawdy S."/>
            <person name="Smart L.B."/>
            <person name="Muchero W."/>
        </authorList>
    </citation>
    <scope>NUCLEOTIDE SEQUENCE</scope>
    <source>
        <tissue evidence="2">Shoot tip</tissue>
    </source>
</reference>
<evidence type="ECO:0000256" key="1">
    <source>
        <dbReference type="SAM" id="MobiDB-lite"/>
    </source>
</evidence>
<organism evidence="2 3">
    <name type="scientific">Salix purpurea</name>
    <name type="common">Purple osier willow</name>
    <dbReference type="NCBI Taxonomy" id="77065"/>
    <lineage>
        <taxon>Eukaryota</taxon>
        <taxon>Viridiplantae</taxon>
        <taxon>Streptophyta</taxon>
        <taxon>Embryophyta</taxon>
        <taxon>Tracheophyta</taxon>
        <taxon>Spermatophyta</taxon>
        <taxon>Magnoliopsida</taxon>
        <taxon>eudicotyledons</taxon>
        <taxon>Gunneridae</taxon>
        <taxon>Pentapetalae</taxon>
        <taxon>rosids</taxon>
        <taxon>fabids</taxon>
        <taxon>Malpighiales</taxon>
        <taxon>Salicaceae</taxon>
        <taxon>Saliceae</taxon>
        <taxon>Salix</taxon>
    </lineage>
</organism>
<comment type="caution">
    <text evidence="2">The sequence shown here is derived from an EMBL/GenBank/DDBJ whole genome shotgun (WGS) entry which is preliminary data.</text>
</comment>
<dbReference type="AlphaFoldDB" id="A0A9Q0WG84"/>
<gene>
    <name evidence="2" type="ORF">OIU79_022388</name>
</gene>
<reference evidence="2" key="2">
    <citation type="journal article" date="2023" name="Int. J. Mol. Sci.">
        <title>De Novo Assembly and Annotation of 11 Diverse Shrub Willow (Salix) Genomes Reveals Novel Gene Organization in Sex-Linked Regions.</title>
        <authorList>
            <person name="Hyden B."/>
            <person name="Feng K."/>
            <person name="Yates T.B."/>
            <person name="Jawdy S."/>
            <person name="Cereghino C."/>
            <person name="Smart L.B."/>
            <person name="Muchero W."/>
        </authorList>
    </citation>
    <scope>NUCLEOTIDE SEQUENCE</scope>
    <source>
        <tissue evidence="2">Shoot tip</tissue>
    </source>
</reference>
<proteinExistence type="predicted"/>
<dbReference type="Proteomes" id="UP001151532">
    <property type="component" value="Chromosome 4"/>
</dbReference>
<name>A0A9Q0WG84_SALPP</name>
<feature type="compositionally biased region" description="Basic residues" evidence="1">
    <location>
        <begin position="29"/>
        <end position="38"/>
    </location>
</feature>
<feature type="compositionally biased region" description="Polar residues" evidence="1">
    <location>
        <begin position="1"/>
        <end position="13"/>
    </location>
</feature>
<evidence type="ECO:0000313" key="2">
    <source>
        <dbReference type="EMBL" id="KAJ6766419.1"/>
    </source>
</evidence>
<keyword evidence="3" id="KW-1185">Reference proteome</keyword>
<sequence>MKSLHSTKTQNRCKNIKRKLSQTPGSRSSKQKSKFKKLRKQTLFHLRSDERTDRDEELWTTEVIGVELPISLQVIGMKNCGQQRLSEVNCQSACR</sequence>
<accession>A0A9Q0WG84</accession>
<evidence type="ECO:0000313" key="3">
    <source>
        <dbReference type="Proteomes" id="UP001151532"/>
    </source>
</evidence>
<feature type="region of interest" description="Disordered" evidence="1">
    <location>
        <begin position="1"/>
        <end position="38"/>
    </location>
</feature>